<gene>
    <name evidence="1" type="ORF">OI18_20180</name>
</gene>
<evidence type="ECO:0000313" key="2">
    <source>
        <dbReference type="Proteomes" id="UP000031408"/>
    </source>
</evidence>
<comment type="caution">
    <text evidence="1">The sequence shown here is derived from an EMBL/GenBank/DDBJ whole genome shotgun (WGS) entry which is preliminary data.</text>
</comment>
<proteinExistence type="predicted"/>
<dbReference type="Proteomes" id="UP000031408">
    <property type="component" value="Unassembled WGS sequence"/>
</dbReference>
<dbReference type="RefSeq" id="WP_039143268.1">
    <property type="nucleotide sequence ID" value="NZ_JSVC01000025.1"/>
</dbReference>
<protein>
    <submittedName>
        <fullName evidence="1">Uncharacterized protein</fullName>
    </submittedName>
</protein>
<keyword evidence="2" id="KW-1185">Reference proteome</keyword>
<name>A0A0C1KZ03_9BACT</name>
<sequence length="138" mass="15975">MEKLLDIGQWQGFFIYGAEYGNIVEGHEAEFRLFIEEFEDDQFTGRVIDWESLGANGEVAAIKGFLNDDFISFTKQYSQFHTIDEWGNCEAHSDVSGHQVFYEGRYNRETNSCIGTWEIIYEIEHGPDYTIEQFTSGT</sequence>
<evidence type="ECO:0000313" key="1">
    <source>
        <dbReference type="EMBL" id="KIC92922.1"/>
    </source>
</evidence>
<reference evidence="1 2" key="1">
    <citation type="submission" date="2014-11" db="EMBL/GenBank/DDBJ databases">
        <title>Genome sequence of Flavihumibacter solisilvae 3-3.</title>
        <authorList>
            <person name="Zhou G."/>
            <person name="Li M."/>
            <person name="Wang G."/>
        </authorList>
    </citation>
    <scope>NUCLEOTIDE SEQUENCE [LARGE SCALE GENOMIC DNA]</scope>
    <source>
        <strain evidence="1 2">3-3</strain>
    </source>
</reference>
<organism evidence="1 2">
    <name type="scientific">Flavihumibacter solisilvae</name>
    <dbReference type="NCBI Taxonomy" id="1349421"/>
    <lineage>
        <taxon>Bacteria</taxon>
        <taxon>Pseudomonadati</taxon>
        <taxon>Bacteroidota</taxon>
        <taxon>Chitinophagia</taxon>
        <taxon>Chitinophagales</taxon>
        <taxon>Chitinophagaceae</taxon>
        <taxon>Flavihumibacter</taxon>
    </lineage>
</organism>
<dbReference type="OrthoDB" id="677387at2"/>
<dbReference type="AlphaFoldDB" id="A0A0C1KZ03"/>
<dbReference type="EMBL" id="JSVC01000025">
    <property type="protein sequence ID" value="KIC92922.1"/>
    <property type="molecule type" value="Genomic_DNA"/>
</dbReference>
<accession>A0A0C1KZ03</accession>